<reference evidence="3" key="3">
    <citation type="submission" date="2025-09" db="UniProtKB">
        <authorList>
            <consortium name="Ensembl"/>
        </authorList>
    </citation>
    <scope>IDENTIFICATION</scope>
</reference>
<dbReference type="AlphaFoldDB" id="A0A673ADV1"/>
<dbReference type="Proteomes" id="UP000472271">
    <property type="component" value="Chromosome 18"/>
</dbReference>
<keyword evidence="4" id="KW-1185">Reference proteome</keyword>
<reference evidence="3" key="1">
    <citation type="submission" date="2019-06" db="EMBL/GenBank/DDBJ databases">
        <authorList>
            <consortium name="Wellcome Sanger Institute Data Sharing"/>
        </authorList>
    </citation>
    <scope>NUCLEOTIDE SEQUENCE [LARGE SCALE GENOMIC DNA]</scope>
</reference>
<sequence length="309" mass="36502">VRAHVAQRLGCGRRVIDRLAARYRETGQVVDRPRSGHPRVTTQRQDAYIVLSARHRNLRSASRLRDDLQTTRNRLHARGIHARRPVVRPVLTRQHVANRLAWCRTHLHWTMANWRMMVFSDESRFMVTPTDGRARVWWERGQRYVANNVLHRDRWGAGSVMVWGAIWWTGRSNLIIVHGNLNGHGYIENILRPEVARIMRQLGPKAVFQDDNARPHRSSAVDQFFEDEGINHMDWPARSPDLNPIEHLWDMLDRQVRSWNHQLRSVQELTQWIQEEWRAIPHQQIQTLIGSMRRRCTAVIDARGRHSRY</sequence>
<evidence type="ECO:0000313" key="4">
    <source>
        <dbReference type="Proteomes" id="UP000472271"/>
    </source>
</evidence>
<feature type="domain" description="Transposase Tc1-like" evidence="1">
    <location>
        <begin position="68"/>
        <end position="108"/>
    </location>
</feature>
<dbReference type="InterPro" id="IPR002492">
    <property type="entry name" value="Transposase_Tc1-like"/>
</dbReference>
<dbReference type="GO" id="GO:0006313">
    <property type="term" value="P:DNA transposition"/>
    <property type="evidence" value="ECO:0007669"/>
    <property type="project" value="InterPro"/>
</dbReference>
<dbReference type="PANTHER" id="PTHR23022:SF134">
    <property type="entry name" value="TRANSPOSABLE ELEMENT TC1 TRANSPOSASE"/>
    <property type="match status" value="1"/>
</dbReference>
<dbReference type="InterPro" id="IPR052338">
    <property type="entry name" value="Transposase_5"/>
</dbReference>
<name>A0A673ADV1_9TELE</name>
<dbReference type="SUPFAM" id="SSF46689">
    <property type="entry name" value="Homeodomain-like"/>
    <property type="match status" value="1"/>
</dbReference>
<dbReference type="GO" id="GO:0015074">
    <property type="term" value="P:DNA integration"/>
    <property type="evidence" value="ECO:0007669"/>
    <property type="project" value="InterPro"/>
</dbReference>
<dbReference type="InterPro" id="IPR038717">
    <property type="entry name" value="Tc1-like_DDE_dom"/>
</dbReference>
<dbReference type="InParanoid" id="A0A673ADV1"/>
<dbReference type="Ensembl" id="ENSSORT00005028196.1">
    <property type="protein sequence ID" value="ENSSORP00005027409.1"/>
    <property type="gene ID" value="ENSSORG00005013082.1"/>
</dbReference>
<dbReference type="GO" id="GO:0003677">
    <property type="term" value="F:DNA binding"/>
    <property type="evidence" value="ECO:0007669"/>
    <property type="project" value="InterPro"/>
</dbReference>
<dbReference type="InterPro" id="IPR012337">
    <property type="entry name" value="RNaseH-like_sf"/>
</dbReference>
<reference evidence="3" key="2">
    <citation type="submission" date="2025-08" db="UniProtKB">
        <authorList>
            <consortium name="Ensembl"/>
        </authorList>
    </citation>
    <scope>IDENTIFICATION</scope>
</reference>
<evidence type="ECO:0008006" key="5">
    <source>
        <dbReference type="Google" id="ProtNLM"/>
    </source>
</evidence>
<dbReference type="InterPro" id="IPR036397">
    <property type="entry name" value="RNaseH_sf"/>
</dbReference>
<proteinExistence type="predicted"/>
<feature type="domain" description="Tc1-like transposase DDE" evidence="2">
    <location>
        <begin position="117"/>
        <end position="269"/>
    </location>
</feature>
<evidence type="ECO:0000259" key="2">
    <source>
        <dbReference type="Pfam" id="PF13358"/>
    </source>
</evidence>
<dbReference type="Pfam" id="PF01498">
    <property type="entry name" value="HTH_Tnp_Tc3_2"/>
    <property type="match status" value="1"/>
</dbReference>
<evidence type="ECO:0000259" key="1">
    <source>
        <dbReference type="Pfam" id="PF01498"/>
    </source>
</evidence>
<dbReference type="SUPFAM" id="SSF53098">
    <property type="entry name" value="Ribonuclease H-like"/>
    <property type="match status" value="1"/>
</dbReference>
<protein>
    <recommendedName>
        <fullName evidence="5">Tc1-like transposase DDE domain-containing protein</fullName>
    </recommendedName>
</protein>
<evidence type="ECO:0000313" key="3">
    <source>
        <dbReference type="Ensembl" id="ENSSORP00005027409.1"/>
    </source>
</evidence>
<dbReference type="PANTHER" id="PTHR23022">
    <property type="entry name" value="TRANSPOSABLE ELEMENT-RELATED"/>
    <property type="match status" value="1"/>
</dbReference>
<organism evidence="3 4">
    <name type="scientific">Sphaeramia orbicularis</name>
    <name type="common">orbiculate cardinalfish</name>
    <dbReference type="NCBI Taxonomy" id="375764"/>
    <lineage>
        <taxon>Eukaryota</taxon>
        <taxon>Metazoa</taxon>
        <taxon>Chordata</taxon>
        <taxon>Craniata</taxon>
        <taxon>Vertebrata</taxon>
        <taxon>Euteleostomi</taxon>
        <taxon>Actinopterygii</taxon>
        <taxon>Neopterygii</taxon>
        <taxon>Teleostei</taxon>
        <taxon>Neoteleostei</taxon>
        <taxon>Acanthomorphata</taxon>
        <taxon>Gobiaria</taxon>
        <taxon>Kurtiformes</taxon>
        <taxon>Apogonoidei</taxon>
        <taxon>Apogonidae</taxon>
        <taxon>Apogoninae</taxon>
        <taxon>Sphaeramia</taxon>
    </lineage>
</organism>
<dbReference type="Pfam" id="PF13358">
    <property type="entry name" value="DDE_3"/>
    <property type="match status" value="1"/>
</dbReference>
<accession>A0A673ADV1</accession>
<dbReference type="InterPro" id="IPR009057">
    <property type="entry name" value="Homeodomain-like_sf"/>
</dbReference>
<dbReference type="Gene3D" id="3.30.420.10">
    <property type="entry name" value="Ribonuclease H-like superfamily/Ribonuclease H"/>
    <property type="match status" value="1"/>
</dbReference>